<gene>
    <name evidence="2" type="ORF">AHMF7616_03232</name>
</gene>
<proteinExistence type="predicted"/>
<evidence type="ECO:0000313" key="3">
    <source>
        <dbReference type="Proteomes" id="UP000253919"/>
    </source>
</evidence>
<keyword evidence="3" id="KW-1185">Reference proteome</keyword>
<feature type="compositionally biased region" description="Polar residues" evidence="1">
    <location>
        <begin position="43"/>
        <end position="59"/>
    </location>
</feature>
<accession>A0A369QN00</accession>
<evidence type="ECO:0000313" key="2">
    <source>
        <dbReference type="EMBL" id="RDC64616.1"/>
    </source>
</evidence>
<name>A0A369QN00_9BACT</name>
<reference evidence="2 3" key="1">
    <citation type="submission" date="2018-04" db="EMBL/GenBank/DDBJ databases">
        <title>Adhaeribacter sp. HMF7616 genome sequencing and assembly.</title>
        <authorList>
            <person name="Kang H."/>
            <person name="Kang J."/>
            <person name="Cha I."/>
            <person name="Kim H."/>
            <person name="Joh K."/>
        </authorList>
    </citation>
    <scope>NUCLEOTIDE SEQUENCE [LARGE SCALE GENOMIC DNA]</scope>
    <source>
        <strain evidence="2 3">HMF7616</strain>
    </source>
</reference>
<dbReference type="Proteomes" id="UP000253919">
    <property type="component" value="Unassembled WGS sequence"/>
</dbReference>
<organism evidence="2 3">
    <name type="scientific">Adhaeribacter pallidiroseus</name>
    <dbReference type="NCBI Taxonomy" id="2072847"/>
    <lineage>
        <taxon>Bacteria</taxon>
        <taxon>Pseudomonadati</taxon>
        <taxon>Bacteroidota</taxon>
        <taxon>Cytophagia</taxon>
        <taxon>Cytophagales</taxon>
        <taxon>Hymenobacteraceae</taxon>
        <taxon>Adhaeribacter</taxon>
    </lineage>
</organism>
<sequence length="59" mass="6655">MGRLKPAILKQIKQREPSKNPRFIIEKGGDLVRHIPQDPSLRGSLTKSNTYKPESNGLD</sequence>
<dbReference type="AlphaFoldDB" id="A0A369QN00"/>
<protein>
    <submittedName>
        <fullName evidence="2">Uncharacterized protein</fullName>
    </submittedName>
</protein>
<dbReference type="EMBL" id="QASA01000001">
    <property type="protein sequence ID" value="RDC64616.1"/>
    <property type="molecule type" value="Genomic_DNA"/>
</dbReference>
<evidence type="ECO:0000256" key="1">
    <source>
        <dbReference type="SAM" id="MobiDB-lite"/>
    </source>
</evidence>
<feature type="region of interest" description="Disordered" evidence="1">
    <location>
        <begin position="31"/>
        <end position="59"/>
    </location>
</feature>
<comment type="caution">
    <text evidence="2">The sequence shown here is derived from an EMBL/GenBank/DDBJ whole genome shotgun (WGS) entry which is preliminary data.</text>
</comment>